<evidence type="ECO:0000256" key="10">
    <source>
        <dbReference type="RuleBase" id="RU367011"/>
    </source>
</evidence>
<evidence type="ECO:0000256" key="3">
    <source>
        <dbReference type="ARBA" id="ARBA00010718"/>
    </source>
</evidence>
<name>A0A315ZCV1_SEDFL</name>
<gene>
    <name evidence="12" type="ORF">BC781_102941</name>
</gene>
<evidence type="ECO:0000259" key="11">
    <source>
        <dbReference type="PROSITE" id="PS51144"/>
    </source>
</evidence>
<evidence type="ECO:0000256" key="6">
    <source>
        <dbReference type="ARBA" id="ARBA00022723"/>
    </source>
</evidence>
<dbReference type="Gene3D" id="3.10.200.10">
    <property type="entry name" value="Alpha carbonic anhydrase"/>
    <property type="match status" value="1"/>
</dbReference>
<dbReference type="PROSITE" id="PS51257">
    <property type="entry name" value="PROKAR_LIPOPROTEIN"/>
    <property type="match status" value="1"/>
</dbReference>
<dbReference type="GO" id="GO:0004089">
    <property type="term" value="F:carbonate dehydratase activity"/>
    <property type="evidence" value="ECO:0007669"/>
    <property type="project" value="UniProtKB-UniRule"/>
</dbReference>
<keyword evidence="7 10" id="KW-0862">Zinc</keyword>
<sequence>MKSIILFLLCSFFIACKHSPKDETVADNHLKQTHYLSVEKGHGKLQSPINIVTSEEDDSTHTIYYNYTHITDKPHQLINEGKTVKVEYEPGSTFSFDGIEYNFDQLHFHTPSEHLIDGVTYPMEMHLVHSNTNKDGSKNYLVLAVLFKEGTDPNFFKELIERIPDKVGDRVVLPAKSLDVRSLAKGLDKSKDFAFFHYRGSLTTPPHTERVEWIIFKHIFEASPHTIQRINKIEGDNARHIQEVFNREID</sequence>
<dbReference type="CDD" id="cd03124">
    <property type="entry name" value="alpha_CA_prokaryotic_like"/>
    <property type="match status" value="1"/>
</dbReference>
<dbReference type="Proteomes" id="UP000245535">
    <property type="component" value="Unassembled WGS sequence"/>
</dbReference>
<dbReference type="Pfam" id="PF00194">
    <property type="entry name" value="Carb_anhydrase"/>
    <property type="match status" value="1"/>
</dbReference>
<comment type="catalytic activity">
    <reaction evidence="9 10">
        <text>hydrogencarbonate + H(+) = CO2 + H2O</text>
        <dbReference type="Rhea" id="RHEA:10748"/>
        <dbReference type="ChEBI" id="CHEBI:15377"/>
        <dbReference type="ChEBI" id="CHEBI:15378"/>
        <dbReference type="ChEBI" id="CHEBI:16526"/>
        <dbReference type="ChEBI" id="CHEBI:17544"/>
        <dbReference type="EC" id="4.2.1.1"/>
    </reaction>
</comment>
<evidence type="ECO:0000256" key="7">
    <source>
        <dbReference type="ARBA" id="ARBA00022833"/>
    </source>
</evidence>
<accession>A0A315ZCV1</accession>
<dbReference type="InterPro" id="IPR036398">
    <property type="entry name" value="CA_dom_sf"/>
</dbReference>
<keyword evidence="8 10" id="KW-0456">Lyase</keyword>
<organism evidence="12 13">
    <name type="scientific">Sediminitomix flava</name>
    <dbReference type="NCBI Taxonomy" id="379075"/>
    <lineage>
        <taxon>Bacteria</taxon>
        <taxon>Pseudomonadati</taxon>
        <taxon>Bacteroidota</taxon>
        <taxon>Cytophagia</taxon>
        <taxon>Cytophagales</taxon>
        <taxon>Flammeovirgaceae</taxon>
        <taxon>Sediminitomix</taxon>
    </lineage>
</organism>
<dbReference type="PROSITE" id="PS00162">
    <property type="entry name" value="ALPHA_CA_1"/>
    <property type="match status" value="1"/>
</dbReference>
<dbReference type="InterPro" id="IPR001148">
    <property type="entry name" value="CA_dom"/>
</dbReference>
<dbReference type="GO" id="GO:0008270">
    <property type="term" value="F:zinc ion binding"/>
    <property type="evidence" value="ECO:0007669"/>
    <property type="project" value="UniProtKB-UniRule"/>
</dbReference>
<feature type="domain" description="Alpha-carbonic anhydrase" evidence="11">
    <location>
        <begin position="21"/>
        <end position="250"/>
    </location>
</feature>
<evidence type="ECO:0000313" key="13">
    <source>
        <dbReference type="Proteomes" id="UP000245535"/>
    </source>
</evidence>
<dbReference type="PANTHER" id="PTHR18952">
    <property type="entry name" value="CARBONIC ANHYDRASE"/>
    <property type="match status" value="1"/>
</dbReference>
<evidence type="ECO:0000256" key="4">
    <source>
        <dbReference type="ARBA" id="ARBA00012925"/>
    </source>
</evidence>
<evidence type="ECO:0000256" key="9">
    <source>
        <dbReference type="ARBA" id="ARBA00048348"/>
    </source>
</evidence>
<comment type="cofactor">
    <cofactor evidence="1 10">
        <name>Zn(2+)</name>
        <dbReference type="ChEBI" id="CHEBI:29105"/>
    </cofactor>
</comment>
<dbReference type="InterPro" id="IPR018338">
    <property type="entry name" value="Carbonic_anhydrase_a-class_CS"/>
</dbReference>
<keyword evidence="6 10" id="KW-0479">Metal-binding</keyword>
<dbReference type="PANTHER" id="PTHR18952:SF265">
    <property type="entry name" value="CARBONIC ANHYDRASE"/>
    <property type="match status" value="1"/>
</dbReference>
<evidence type="ECO:0000256" key="8">
    <source>
        <dbReference type="ARBA" id="ARBA00023239"/>
    </source>
</evidence>
<dbReference type="RefSeq" id="WP_109617880.1">
    <property type="nucleotide sequence ID" value="NZ_QGDO01000002.1"/>
</dbReference>
<comment type="function">
    <text evidence="2 10">Reversible hydration of carbon dioxide.</text>
</comment>
<dbReference type="EC" id="4.2.1.1" evidence="4 10"/>
<keyword evidence="13" id="KW-1185">Reference proteome</keyword>
<dbReference type="SMART" id="SM01057">
    <property type="entry name" value="Carb_anhydrase"/>
    <property type="match status" value="1"/>
</dbReference>
<evidence type="ECO:0000256" key="5">
    <source>
        <dbReference type="ARBA" id="ARBA00014628"/>
    </source>
</evidence>
<dbReference type="OrthoDB" id="5327615at2"/>
<comment type="caution">
    <text evidence="12">The sequence shown here is derived from an EMBL/GenBank/DDBJ whole genome shotgun (WGS) entry which is preliminary data.</text>
</comment>
<protein>
    <recommendedName>
        <fullName evidence="5 10">Carbonic anhydrase</fullName>
        <ecNumber evidence="4 10">4.2.1.1</ecNumber>
    </recommendedName>
</protein>
<dbReference type="SUPFAM" id="SSF51069">
    <property type="entry name" value="Carbonic anhydrase"/>
    <property type="match status" value="1"/>
</dbReference>
<dbReference type="AlphaFoldDB" id="A0A315ZCV1"/>
<dbReference type="InterPro" id="IPR023561">
    <property type="entry name" value="Carbonic_anhydrase_a-class"/>
</dbReference>
<evidence type="ECO:0000313" key="12">
    <source>
        <dbReference type="EMBL" id="PWJ43381.1"/>
    </source>
</evidence>
<evidence type="ECO:0000256" key="2">
    <source>
        <dbReference type="ARBA" id="ARBA00002904"/>
    </source>
</evidence>
<dbReference type="EMBL" id="QGDO01000002">
    <property type="protein sequence ID" value="PWJ43381.1"/>
    <property type="molecule type" value="Genomic_DNA"/>
</dbReference>
<evidence type="ECO:0000256" key="1">
    <source>
        <dbReference type="ARBA" id="ARBA00001947"/>
    </source>
</evidence>
<reference evidence="12 13" key="1">
    <citation type="submission" date="2018-03" db="EMBL/GenBank/DDBJ databases">
        <title>Genomic Encyclopedia of Archaeal and Bacterial Type Strains, Phase II (KMG-II): from individual species to whole genera.</title>
        <authorList>
            <person name="Goeker M."/>
        </authorList>
    </citation>
    <scope>NUCLEOTIDE SEQUENCE [LARGE SCALE GENOMIC DNA]</scope>
    <source>
        <strain evidence="12 13">DSM 28229</strain>
    </source>
</reference>
<dbReference type="PROSITE" id="PS51144">
    <property type="entry name" value="ALPHA_CA_2"/>
    <property type="match status" value="1"/>
</dbReference>
<dbReference type="InterPro" id="IPR041891">
    <property type="entry name" value="Alpha_CA_prokaryot-like"/>
</dbReference>
<comment type="similarity">
    <text evidence="3 10">Belongs to the alpha-carbonic anhydrase family.</text>
</comment>
<proteinExistence type="inferred from homology"/>